<evidence type="ECO:0000313" key="1">
    <source>
        <dbReference type="EMBL" id="KAJ1095723.1"/>
    </source>
</evidence>
<dbReference type="AlphaFoldDB" id="A0AAV7LXM1"/>
<organism evidence="1 2">
    <name type="scientific">Pleurodeles waltl</name>
    <name type="common">Iberian ribbed newt</name>
    <dbReference type="NCBI Taxonomy" id="8319"/>
    <lineage>
        <taxon>Eukaryota</taxon>
        <taxon>Metazoa</taxon>
        <taxon>Chordata</taxon>
        <taxon>Craniata</taxon>
        <taxon>Vertebrata</taxon>
        <taxon>Euteleostomi</taxon>
        <taxon>Amphibia</taxon>
        <taxon>Batrachia</taxon>
        <taxon>Caudata</taxon>
        <taxon>Salamandroidea</taxon>
        <taxon>Salamandridae</taxon>
        <taxon>Pleurodelinae</taxon>
        <taxon>Pleurodeles</taxon>
    </lineage>
</organism>
<evidence type="ECO:0000313" key="2">
    <source>
        <dbReference type="Proteomes" id="UP001066276"/>
    </source>
</evidence>
<sequence length="84" mass="9520">MDASITSLTLETKSKRSDIAGFQSRVTGLEQCMGSLEAQANVSQERDQDLLYLKSKLTDMEDRSRRDNIRLLGKMKKAQLCRPL</sequence>
<proteinExistence type="predicted"/>
<reference evidence="1" key="1">
    <citation type="journal article" date="2022" name="bioRxiv">
        <title>Sequencing and chromosome-scale assembly of the giantPleurodeles waltlgenome.</title>
        <authorList>
            <person name="Brown T."/>
            <person name="Elewa A."/>
            <person name="Iarovenko S."/>
            <person name="Subramanian E."/>
            <person name="Araus A.J."/>
            <person name="Petzold A."/>
            <person name="Susuki M."/>
            <person name="Suzuki K.-i.T."/>
            <person name="Hayashi T."/>
            <person name="Toyoda A."/>
            <person name="Oliveira C."/>
            <person name="Osipova E."/>
            <person name="Leigh N.D."/>
            <person name="Simon A."/>
            <person name="Yun M.H."/>
        </authorList>
    </citation>
    <scope>NUCLEOTIDE SEQUENCE</scope>
    <source>
        <strain evidence="1">20211129_DDA</strain>
        <tissue evidence="1">Liver</tissue>
    </source>
</reference>
<dbReference type="EMBL" id="JANPWB010000014">
    <property type="protein sequence ID" value="KAJ1095723.1"/>
    <property type="molecule type" value="Genomic_DNA"/>
</dbReference>
<protein>
    <submittedName>
        <fullName evidence="1">Uncharacterized protein</fullName>
    </submittedName>
</protein>
<keyword evidence="2" id="KW-1185">Reference proteome</keyword>
<dbReference type="Proteomes" id="UP001066276">
    <property type="component" value="Chromosome 10"/>
</dbReference>
<accession>A0AAV7LXM1</accession>
<comment type="caution">
    <text evidence="1">The sequence shown here is derived from an EMBL/GenBank/DDBJ whole genome shotgun (WGS) entry which is preliminary data.</text>
</comment>
<name>A0AAV7LXM1_PLEWA</name>
<gene>
    <name evidence="1" type="ORF">NDU88_000881</name>
</gene>